<reference evidence="2 3" key="1">
    <citation type="submission" date="2024-09" db="EMBL/GenBank/DDBJ databases">
        <authorList>
            <person name="Sun Q."/>
            <person name="Mori K."/>
        </authorList>
    </citation>
    <scope>NUCLEOTIDE SEQUENCE [LARGE SCALE GENOMIC DNA]</scope>
    <source>
        <strain evidence="2 3">JCM 15389</strain>
    </source>
</reference>
<name>A0ABV6C422_9ACTN</name>
<dbReference type="Gene3D" id="3.10.180.10">
    <property type="entry name" value="2,3-Dihydroxybiphenyl 1,2-Dioxygenase, domain 1"/>
    <property type="match status" value="1"/>
</dbReference>
<gene>
    <name evidence="2" type="ORF">ACFFRE_09900</name>
</gene>
<sequence>MPQMVRLISAVLDCPDVSALAAFYAEITDGAVIYDDGAWATVDGPGGRIDFQQSSTYVRPTWPDPAVPMQVHLDFRVDDPDGAEARVLAAGAVKLDSVPNDHFRVYADPAGHPFCLCTVDFP</sequence>
<feature type="domain" description="Glyoxalase-like" evidence="1">
    <location>
        <begin position="10"/>
        <end position="117"/>
    </location>
</feature>
<dbReference type="PANTHER" id="PTHR35908">
    <property type="entry name" value="HYPOTHETICAL FUSION PROTEIN"/>
    <property type="match status" value="1"/>
</dbReference>
<comment type="caution">
    <text evidence="2">The sequence shown here is derived from an EMBL/GenBank/DDBJ whole genome shotgun (WGS) entry which is preliminary data.</text>
</comment>
<protein>
    <submittedName>
        <fullName evidence="2">VOC family protein</fullName>
    </submittedName>
</protein>
<dbReference type="EMBL" id="JBHLYQ010000103">
    <property type="protein sequence ID" value="MFC0082444.1"/>
    <property type="molecule type" value="Genomic_DNA"/>
</dbReference>
<dbReference type="Pfam" id="PF18029">
    <property type="entry name" value="Glyoxalase_6"/>
    <property type="match status" value="1"/>
</dbReference>
<organism evidence="2 3">
    <name type="scientific">Aciditerrimonas ferrireducens</name>
    <dbReference type="NCBI Taxonomy" id="667306"/>
    <lineage>
        <taxon>Bacteria</taxon>
        <taxon>Bacillati</taxon>
        <taxon>Actinomycetota</taxon>
        <taxon>Acidimicrobiia</taxon>
        <taxon>Acidimicrobiales</taxon>
        <taxon>Acidimicrobiaceae</taxon>
        <taxon>Aciditerrimonas</taxon>
    </lineage>
</organism>
<dbReference type="RefSeq" id="WP_248105696.1">
    <property type="nucleotide sequence ID" value="NZ_JAKHEX010000003.1"/>
</dbReference>
<proteinExistence type="predicted"/>
<evidence type="ECO:0000313" key="2">
    <source>
        <dbReference type="EMBL" id="MFC0082444.1"/>
    </source>
</evidence>
<dbReference type="Proteomes" id="UP001589788">
    <property type="component" value="Unassembled WGS sequence"/>
</dbReference>
<dbReference type="InterPro" id="IPR029068">
    <property type="entry name" value="Glyas_Bleomycin-R_OHBP_Dase"/>
</dbReference>
<dbReference type="PANTHER" id="PTHR35908:SF1">
    <property type="entry name" value="CONSERVED PROTEIN"/>
    <property type="match status" value="1"/>
</dbReference>
<dbReference type="CDD" id="cd06587">
    <property type="entry name" value="VOC"/>
    <property type="match status" value="1"/>
</dbReference>
<dbReference type="InterPro" id="IPR041581">
    <property type="entry name" value="Glyoxalase_6"/>
</dbReference>
<evidence type="ECO:0000313" key="3">
    <source>
        <dbReference type="Proteomes" id="UP001589788"/>
    </source>
</evidence>
<keyword evidence="3" id="KW-1185">Reference proteome</keyword>
<accession>A0ABV6C422</accession>
<evidence type="ECO:0000259" key="1">
    <source>
        <dbReference type="Pfam" id="PF18029"/>
    </source>
</evidence>
<dbReference type="SUPFAM" id="SSF54593">
    <property type="entry name" value="Glyoxalase/Bleomycin resistance protein/Dihydroxybiphenyl dioxygenase"/>
    <property type="match status" value="1"/>
</dbReference>